<feature type="domain" description="Acyl-CoA oxidase C-alpha1" evidence="19">
    <location>
        <begin position="288"/>
        <end position="449"/>
    </location>
</feature>
<dbReference type="PIRSF" id="PIRSF000168">
    <property type="entry name" value="Acyl-CoA_oxidase"/>
    <property type="match status" value="1"/>
</dbReference>
<evidence type="ECO:0000256" key="13">
    <source>
        <dbReference type="PIRNR" id="PIRNR000168"/>
    </source>
</evidence>
<sequence>MGSRTPENSDLKKERRTCTFNPLELTVFLDGGRKKTKERRDIEKYFLSDPELNDPVPMDFLSHKEKYEETVRKACVVYKKLKEMRKGTGSIDISRENIITSVIHSILKDGDPFSLNNVMMIPVIIGQATPRQQAMWLQRTINYEIIGTYAQTELGHGTFIRGLETTAHYDPTTQEFILNSPTLTSYKWWPGGLGQTTNYAIVVAQLYTQGVYRGIHLFMVQLRNEETHEPLPGIKIGEIGTKLGMNNVNNGFLGFENVHIPREHMLMKYSKVLEDGSYIKSTNEKLAYGGMTFVRVSILKVVSTLLAKACTIAIRYSAVRRQSEMKPGEPEPQILDYRTQQYKLFPYLAASFALKFTGKWLLNICTEVFSELEEGKLERLPELHALSCCLKAVCTTEAAQGAETCRLACGGHGYMMCSNLPSLYGLITAACTYEGENTVLLLQTARYLMKAWQQAVGGMAMTPTVAYLKQAVSGSNGTPCWEGSTACIVSAFQQVAARKVKHSADIMGQRIQEGVSPEDAWNMTSVELVQCAEAHGRAILVERFVAAVAELNVSVALKTVLAQLRDLYTIYTLLRNSGDFLMYTEMTPLDYCNLQNRMETLLSELRPNAVGIVDGFDFHDDIIASTLGSWDGQVYDRLFAAASKSPLNQDTVNESFHKYLKPMLKSGL</sequence>
<feature type="domain" description="Acyl-coenzyme A oxidase N-terminal" evidence="18">
    <location>
        <begin position="21"/>
        <end position="146"/>
    </location>
</feature>
<feature type="domain" description="Acyl-CoA oxidase C-terminal" evidence="16">
    <location>
        <begin position="486"/>
        <end position="665"/>
    </location>
</feature>
<dbReference type="PANTHER" id="PTHR10909:SF250">
    <property type="entry name" value="PEROXISOMAL ACYL-COENZYME A OXIDASE 1"/>
    <property type="match status" value="1"/>
</dbReference>
<dbReference type="InterPro" id="IPR006091">
    <property type="entry name" value="Acyl-CoA_Oxase/DH_mid-dom"/>
</dbReference>
<dbReference type="Gene3D" id="1.20.140.10">
    <property type="entry name" value="Butyryl-CoA Dehydrogenase, subunit A, domain 3"/>
    <property type="match status" value="2"/>
</dbReference>
<evidence type="ECO:0000256" key="6">
    <source>
        <dbReference type="ARBA" id="ARBA00022741"/>
    </source>
</evidence>
<keyword evidence="9" id="KW-0067">ATP-binding</keyword>
<dbReference type="InterPro" id="IPR036250">
    <property type="entry name" value="AcylCo_DH-like_C"/>
</dbReference>
<evidence type="ECO:0000259" key="17">
    <source>
        <dbReference type="Pfam" id="PF02770"/>
    </source>
</evidence>
<reference evidence="20 21" key="1">
    <citation type="submission" date="2017-12" db="EMBL/GenBank/DDBJ databases">
        <title>Hemimetabolous genomes reveal molecular basis of termite eusociality.</title>
        <authorList>
            <person name="Harrison M.C."/>
            <person name="Jongepier E."/>
            <person name="Robertson H.M."/>
            <person name="Arning N."/>
            <person name="Bitard-Feildel T."/>
            <person name="Chao H."/>
            <person name="Childers C.P."/>
            <person name="Dinh H."/>
            <person name="Doddapaneni H."/>
            <person name="Dugan S."/>
            <person name="Gowin J."/>
            <person name="Greiner C."/>
            <person name="Han Y."/>
            <person name="Hu H."/>
            <person name="Hughes D.S.T."/>
            <person name="Huylmans A.-K."/>
            <person name="Kemena C."/>
            <person name="Kremer L.P.M."/>
            <person name="Lee S.L."/>
            <person name="Lopez-Ezquerra A."/>
            <person name="Mallet L."/>
            <person name="Monroy-Kuhn J.M."/>
            <person name="Moser A."/>
            <person name="Murali S.C."/>
            <person name="Muzny D.M."/>
            <person name="Otani S."/>
            <person name="Piulachs M.-D."/>
            <person name="Poelchau M."/>
            <person name="Qu J."/>
            <person name="Schaub F."/>
            <person name="Wada-Katsumata A."/>
            <person name="Worley K.C."/>
            <person name="Xie Q."/>
            <person name="Ylla G."/>
            <person name="Poulsen M."/>
            <person name="Gibbs R.A."/>
            <person name="Schal C."/>
            <person name="Richards S."/>
            <person name="Belles X."/>
            <person name="Korb J."/>
            <person name="Bornberg-Bauer E."/>
        </authorList>
    </citation>
    <scope>NUCLEOTIDE SEQUENCE [LARGE SCALE GENOMIC DNA]</scope>
    <source>
        <tissue evidence="20">Whole body</tissue>
    </source>
</reference>
<feature type="active site" description="Proton acceptor" evidence="14">
    <location>
        <position position="434"/>
    </location>
</feature>
<dbReference type="InterPro" id="IPR046373">
    <property type="entry name" value="Acyl-CoA_Oxase/DH_mid-dom_sf"/>
</dbReference>
<dbReference type="Pfam" id="PF22924">
    <property type="entry name" value="ACOX_C_alpha1"/>
    <property type="match status" value="1"/>
</dbReference>
<dbReference type="InterPro" id="IPR009100">
    <property type="entry name" value="AcylCoA_DH/oxidase_NM_dom_sf"/>
</dbReference>
<dbReference type="SUPFAM" id="SSF56645">
    <property type="entry name" value="Acyl-CoA dehydrogenase NM domain-like"/>
    <property type="match status" value="1"/>
</dbReference>
<evidence type="ECO:0000256" key="5">
    <source>
        <dbReference type="ARBA" id="ARBA00022630"/>
    </source>
</evidence>
<evidence type="ECO:0000256" key="3">
    <source>
        <dbReference type="ARBA" id="ARBA00004846"/>
    </source>
</evidence>
<comment type="similarity">
    <text evidence="4 13">Belongs to the acyl-CoA oxidase family.</text>
</comment>
<dbReference type="Pfam" id="PF14749">
    <property type="entry name" value="Acyl-CoA_ox_N"/>
    <property type="match status" value="1"/>
</dbReference>
<dbReference type="GO" id="GO:0003997">
    <property type="term" value="F:acyl-CoA oxidase activity"/>
    <property type="evidence" value="ECO:0007669"/>
    <property type="project" value="InterPro"/>
</dbReference>
<dbReference type="FunFam" id="1.10.540.10:FF:000006">
    <property type="entry name" value="Acyl-coenzyme A oxidase"/>
    <property type="match status" value="1"/>
</dbReference>
<dbReference type="Pfam" id="PF02770">
    <property type="entry name" value="Acyl-CoA_dh_M"/>
    <property type="match status" value="1"/>
</dbReference>
<dbReference type="Gene3D" id="1.10.540.10">
    <property type="entry name" value="Acyl-CoA dehydrogenase/oxidase, N-terminal domain"/>
    <property type="match status" value="1"/>
</dbReference>
<keyword evidence="8" id="KW-0276">Fatty acid metabolism</keyword>
<dbReference type="FunFam" id="1.20.140.10:FF:000005">
    <property type="entry name" value="Acyl-coenzyme A oxidase"/>
    <property type="match status" value="1"/>
</dbReference>
<evidence type="ECO:0000259" key="18">
    <source>
        <dbReference type="Pfam" id="PF14749"/>
    </source>
</evidence>
<dbReference type="Proteomes" id="UP000235965">
    <property type="component" value="Unassembled WGS sequence"/>
</dbReference>
<keyword evidence="7 13" id="KW-0274">FAD</keyword>
<evidence type="ECO:0000256" key="1">
    <source>
        <dbReference type="ARBA" id="ARBA00001974"/>
    </source>
</evidence>
<dbReference type="InterPro" id="IPR002655">
    <property type="entry name" value="Acyl-CoA_oxidase_C"/>
</dbReference>
<evidence type="ECO:0000259" key="16">
    <source>
        <dbReference type="Pfam" id="PF01756"/>
    </source>
</evidence>
<comment type="cofactor">
    <cofactor evidence="1">
        <name>FAD</name>
        <dbReference type="ChEBI" id="CHEBI:57692"/>
    </cofactor>
</comment>
<evidence type="ECO:0000259" key="19">
    <source>
        <dbReference type="Pfam" id="PF22924"/>
    </source>
</evidence>
<evidence type="ECO:0000313" key="21">
    <source>
        <dbReference type="Proteomes" id="UP000235965"/>
    </source>
</evidence>
<evidence type="ECO:0000256" key="14">
    <source>
        <dbReference type="PIRSR" id="PIRSR000168-1"/>
    </source>
</evidence>
<evidence type="ECO:0000256" key="15">
    <source>
        <dbReference type="PIRSR" id="PIRSR000168-2"/>
    </source>
</evidence>
<keyword evidence="6" id="KW-0547">Nucleotide-binding</keyword>
<dbReference type="Pfam" id="PF01756">
    <property type="entry name" value="ACOX"/>
    <property type="match status" value="1"/>
</dbReference>
<dbReference type="EMBL" id="NEVH01026085">
    <property type="protein sequence ID" value="PNF14945.1"/>
    <property type="molecule type" value="Genomic_DNA"/>
</dbReference>
<comment type="caution">
    <text evidence="20">The sequence shown here is derived from an EMBL/GenBank/DDBJ whole genome shotgun (WGS) entry which is preliminary data.</text>
</comment>
<dbReference type="GO" id="GO:0055088">
    <property type="term" value="P:lipid homeostasis"/>
    <property type="evidence" value="ECO:0007669"/>
    <property type="project" value="TreeGrafter"/>
</dbReference>
<dbReference type="AlphaFoldDB" id="A0A2J7PF46"/>
<dbReference type="Gene3D" id="2.40.110.10">
    <property type="entry name" value="Butyryl-CoA Dehydrogenase, subunit A, domain 2"/>
    <property type="match status" value="1"/>
</dbReference>
<dbReference type="FunFam" id="2.40.110.10:FF:000003">
    <property type="entry name" value="Acyl-coenzyme A oxidase"/>
    <property type="match status" value="1"/>
</dbReference>
<keyword evidence="11" id="KW-0443">Lipid metabolism</keyword>
<dbReference type="FunCoup" id="A0A2J7PF46">
    <property type="interactions" value="1491"/>
</dbReference>
<evidence type="ECO:0000256" key="8">
    <source>
        <dbReference type="ARBA" id="ARBA00022832"/>
    </source>
</evidence>
<dbReference type="GO" id="GO:0005524">
    <property type="term" value="F:ATP binding"/>
    <property type="evidence" value="ECO:0007669"/>
    <property type="project" value="UniProtKB-KW"/>
</dbReference>
<dbReference type="FunFam" id="1.20.140.10:FF:000013">
    <property type="entry name" value="Acyl-coenzyme A oxidase"/>
    <property type="match status" value="1"/>
</dbReference>
<accession>A0A2J7PF46</accession>
<dbReference type="SUPFAM" id="SSF47203">
    <property type="entry name" value="Acyl-CoA dehydrogenase C-terminal domain-like"/>
    <property type="match status" value="2"/>
</dbReference>
<evidence type="ECO:0000256" key="4">
    <source>
        <dbReference type="ARBA" id="ARBA00006288"/>
    </source>
</evidence>
<keyword evidence="10" id="KW-0560">Oxidoreductase</keyword>
<feature type="binding site" evidence="15">
    <location>
        <position position="152"/>
    </location>
    <ligand>
        <name>FAD</name>
        <dbReference type="ChEBI" id="CHEBI:57692"/>
    </ligand>
</feature>
<evidence type="ECO:0000256" key="12">
    <source>
        <dbReference type="ARBA" id="ARBA00023140"/>
    </source>
</evidence>
<feature type="binding site" evidence="15">
    <location>
        <position position="191"/>
    </location>
    <ligand>
        <name>FAD</name>
        <dbReference type="ChEBI" id="CHEBI:57692"/>
    </ligand>
</feature>
<dbReference type="GO" id="GO:0005777">
    <property type="term" value="C:peroxisome"/>
    <property type="evidence" value="ECO:0007669"/>
    <property type="project" value="UniProtKB-SubCell"/>
</dbReference>
<keyword evidence="21" id="KW-1185">Reference proteome</keyword>
<gene>
    <name evidence="20" type="ORF">B7P43_G01559</name>
</gene>
<dbReference type="PANTHER" id="PTHR10909">
    <property type="entry name" value="ELECTRON TRANSPORT OXIDOREDUCTASE"/>
    <property type="match status" value="1"/>
</dbReference>
<dbReference type="GO" id="GO:0005504">
    <property type="term" value="F:fatty acid binding"/>
    <property type="evidence" value="ECO:0007669"/>
    <property type="project" value="TreeGrafter"/>
</dbReference>
<comment type="pathway">
    <text evidence="3">Lipid metabolism; peroxisomal fatty acid beta-oxidation.</text>
</comment>
<evidence type="ECO:0000256" key="9">
    <source>
        <dbReference type="ARBA" id="ARBA00022840"/>
    </source>
</evidence>
<dbReference type="InterPro" id="IPR029320">
    <property type="entry name" value="Acyl-CoA_ox_N"/>
</dbReference>
<dbReference type="STRING" id="105785.A0A2J7PF46"/>
<proteinExistence type="inferred from homology"/>
<dbReference type="InterPro" id="IPR055060">
    <property type="entry name" value="ACOX_C_alpha1"/>
</dbReference>
<dbReference type="GO" id="GO:0033540">
    <property type="term" value="P:fatty acid beta-oxidation using acyl-CoA oxidase"/>
    <property type="evidence" value="ECO:0007669"/>
    <property type="project" value="TreeGrafter"/>
</dbReference>
<dbReference type="OrthoDB" id="538336at2759"/>
<dbReference type="GO" id="GO:0071949">
    <property type="term" value="F:FAD binding"/>
    <property type="evidence" value="ECO:0007669"/>
    <property type="project" value="InterPro"/>
</dbReference>
<keyword evidence="5 13" id="KW-0285">Flavoprotein</keyword>
<evidence type="ECO:0000256" key="11">
    <source>
        <dbReference type="ARBA" id="ARBA00023098"/>
    </source>
</evidence>
<dbReference type="InParanoid" id="A0A2J7PF46"/>
<evidence type="ECO:0000256" key="7">
    <source>
        <dbReference type="ARBA" id="ARBA00022827"/>
    </source>
</evidence>
<comment type="subcellular location">
    <subcellularLocation>
        <location evidence="2">Peroxisome</location>
    </subcellularLocation>
</comment>
<evidence type="ECO:0000256" key="10">
    <source>
        <dbReference type="ARBA" id="ARBA00023002"/>
    </source>
</evidence>
<feature type="domain" description="Acyl-CoA oxidase/dehydrogenase middle" evidence="17">
    <location>
        <begin position="149"/>
        <end position="258"/>
    </location>
</feature>
<protein>
    <recommendedName>
        <fullName evidence="13">Acyl-coenzyme A oxidase</fullName>
    </recommendedName>
</protein>
<dbReference type="InterPro" id="IPR037069">
    <property type="entry name" value="AcylCoA_DH/ox_N_sf"/>
</dbReference>
<organism evidence="20 21">
    <name type="scientific">Cryptotermes secundus</name>
    <dbReference type="NCBI Taxonomy" id="105785"/>
    <lineage>
        <taxon>Eukaryota</taxon>
        <taxon>Metazoa</taxon>
        <taxon>Ecdysozoa</taxon>
        <taxon>Arthropoda</taxon>
        <taxon>Hexapoda</taxon>
        <taxon>Insecta</taxon>
        <taxon>Pterygota</taxon>
        <taxon>Neoptera</taxon>
        <taxon>Polyneoptera</taxon>
        <taxon>Dictyoptera</taxon>
        <taxon>Blattodea</taxon>
        <taxon>Blattoidea</taxon>
        <taxon>Termitoidae</taxon>
        <taxon>Kalotermitidae</taxon>
        <taxon>Cryptotermitinae</taxon>
        <taxon>Cryptotermes</taxon>
    </lineage>
</organism>
<evidence type="ECO:0000313" key="20">
    <source>
        <dbReference type="EMBL" id="PNF14945.1"/>
    </source>
</evidence>
<dbReference type="InterPro" id="IPR012258">
    <property type="entry name" value="Acyl-CoA_oxidase"/>
</dbReference>
<evidence type="ECO:0000256" key="2">
    <source>
        <dbReference type="ARBA" id="ARBA00004275"/>
    </source>
</evidence>
<keyword evidence="12" id="KW-0576">Peroxisome</keyword>
<name>A0A2J7PF46_9NEOP</name>